<gene>
    <name evidence="2" type="ORF">BJX67DRAFT_188862</name>
</gene>
<dbReference type="Pfam" id="PF04749">
    <property type="entry name" value="PLAC8"/>
    <property type="match status" value="1"/>
</dbReference>
<dbReference type="GeneID" id="98140370"/>
<dbReference type="InterPro" id="IPR006461">
    <property type="entry name" value="PLAC_motif_containing"/>
</dbReference>
<reference evidence="2 3" key="1">
    <citation type="submission" date="2024-07" db="EMBL/GenBank/DDBJ databases">
        <title>Section-level genome sequencing and comparative genomics of Aspergillus sections Usti and Cavernicolus.</title>
        <authorList>
            <consortium name="Lawrence Berkeley National Laboratory"/>
            <person name="Nybo J.L."/>
            <person name="Vesth T.C."/>
            <person name="Theobald S."/>
            <person name="Frisvad J.C."/>
            <person name="Larsen T.O."/>
            <person name="Kjaerboelling I."/>
            <person name="Rothschild-Mancinelli K."/>
            <person name="Lyhne E.K."/>
            <person name="Kogle M.E."/>
            <person name="Barry K."/>
            <person name="Clum A."/>
            <person name="Na H."/>
            <person name="Ledsgaard L."/>
            <person name="Lin J."/>
            <person name="Lipzen A."/>
            <person name="Kuo A."/>
            <person name="Riley R."/>
            <person name="Mondo S."/>
            <person name="Labutti K."/>
            <person name="Haridas S."/>
            <person name="Pangalinan J."/>
            <person name="Salamov A.A."/>
            <person name="Simmons B.A."/>
            <person name="Magnuson J.K."/>
            <person name="Chen J."/>
            <person name="Drula E."/>
            <person name="Henrissat B."/>
            <person name="Wiebenga A."/>
            <person name="Lubbers R.J."/>
            <person name="Gomes A.C."/>
            <person name="Macurrencykelacurrency M.R."/>
            <person name="Stajich J."/>
            <person name="Grigoriev I.V."/>
            <person name="Mortensen U.H."/>
            <person name="De Vries R.P."/>
            <person name="Baker S.E."/>
            <person name="Andersen M.R."/>
        </authorList>
    </citation>
    <scope>NUCLEOTIDE SEQUENCE [LARGE SCALE GENOMIC DNA]</scope>
    <source>
        <strain evidence="2 3">CBS 449.75</strain>
    </source>
</reference>
<accession>A0ABR4LKU2</accession>
<evidence type="ECO:0000256" key="1">
    <source>
        <dbReference type="SAM" id="MobiDB-lite"/>
    </source>
</evidence>
<dbReference type="RefSeq" id="XP_070884124.1">
    <property type="nucleotide sequence ID" value="XM_071025298.1"/>
</dbReference>
<organism evidence="2 3">
    <name type="scientific">Aspergillus lucknowensis</name>
    <dbReference type="NCBI Taxonomy" id="176173"/>
    <lineage>
        <taxon>Eukaryota</taxon>
        <taxon>Fungi</taxon>
        <taxon>Dikarya</taxon>
        <taxon>Ascomycota</taxon>
        <taxon>Pezizomycotina</taxon>
        <taxon>Eurotiomycetes</taxon>
        <taxon>Eurotiomycetidae</taxon>
        <taxon>Eurotiales</taxon>
        <taxon>Aspergillaceae</taxon>
        <taxon>Aspergillus</taxon>
        <taxon>Aspergillus subgen. Nidulantes</taxon>
    </lineage>
</organism>
<protein>
    <submittedName>
        <fullName evidence="2">PLAC8 family-domain-containing protein</fullName>
    </submittedName>
</protein>
<proteinExistence type="predicted"/>
<dbReference type="PANTHER" id="PTHR15907">
    <property type="entry name" value="DUF614 FAMILY PROTEIN-RELATED"/>
    <property type="match status" value="1"/>
</dbReference>
<evidence type="ECO:0000313" key="3">
    <source>
        <dbReference type="Proteomes" id="UP001610432"/>
    </source>
</evidence>
<sequence length="313" mass="33923">MNPRLHLDTSNVGANQRYSFVQTPLEMSPPSQTSPQLPSPPTVHNTHSGRRPLPLDIEKSLFDSQNPDHVRSPDIQQHPANFAPFAETFPHQAATRPPNSPGPLPAKTDHKAQGDEHSSYLNLPIAPDANPLQSPKIPYFPPPATSSASQAPAGDTPGRTSHPDQQVIGGGWSHGLCSCSSIGTCCLGLLCPCILYGRTQHRLSLRSRKEDPTNMLGYETCNGSCTAMALLCGCQWLLATIQHTRTRKAYDIQGSIASDCVRATCCTCCTLIQDEKEVRKREEERARASRASGAALVSPYLAPVPMSYGPPQR</sequence>
<dbReference type="Proteomes" id="UP001610432">
    <property type="component" value="Unassembled WGS sequence"/>
</dbReference>
<dbReference type="NCBIfam" id="TIGR01571">
    <property type="entry name" value="A_thal_Cys_rich"/>
    <property type="match status" value="1"/>
</dbReference>
<name>A0ABR4LKU2_9EURO</name>
<feature type="region of interest" description="Disordered" evidence="1">
    <location>
        <begin position="25"/>
        <end position="53"/>
    </location>
</feature>
<evidence type="ECO:0000313" key="2">
    <source>
        <dbReference type="EMBL" id="KAL2865145.1"/>
    </source>
</evidence>
<comment type="caution">
    <text evidence="2">The sequence shown here is derived from an EMBL/GenBank/DDBJ whole genome shotgun (WGS) entry which is preliminary data.</text>
</comment>
<keyword evidence="3" id="KW-1185">Reference proteome</keyword>
<feature type="region of interest" description="Disordered" evidence="1">
    <location>
        <begin position="91"/>
        <end position="165"/>
    </location>
</feature>
<dbReference type="EMBL" id="JBFXLQ010000034">
    <property type="protein sequence ID" value="KAL2865145.1"/>
    <property type="molecule type" value="Genomic_DNA"/>
</dbReference>
<feature type="compositionally biased region" description="Basic and acidic residues" evidence="1">
    <location>
        <begin position="107"/>
        <end position="118"/>
    </location>
</feature>